<comment type="subcellular location">
    <subcellularLocation>
        <location evidence="1">Cell membrane</location>
        <topology evidence="1">Multi-pass membrane protein</topology>
    </subcellularLocation>
</comment>
<feature type="transmembrane region" description="Helical" evidence="6">
    <location>
        <begin position="70"/>
        <end position="89"/>
    </location>
</feature>
<dbReference type="OrthoDB" id="762068at2"/>
<keyword evidence="9" id="KW-1185">Reference proteome</keyword>
<dbReference type="GO" id="GO:0005886">
    <property type="term" value="C:plasma membrane"/>
    <property type="evidence" value="ECO:0007669"/>
    <property type="project" value="UniProtKB-SubCell"/>
</dbReference>
<dbReference type="STRING" id="929556.Solca_1748"/>
<proteinExistence type="predicted"/>
<gene>
    <name evidence="8" type="ordered locus">Solca_1748</name>
</gene>
<organism evidence="8 9">
    <name type="scientific">Solitalea canadensis (strain ATCC 29591 / DSM 3403 / JCM 21819 / LMG 8368 / NBRC 15130 / NCIMB 12057 / USAM 9D)</name>
    <name type="common">Flexibacter canadensis</name>
    <dbReference type="NCBI Taxonomy" id="929556"/>
    <lineage>
        <taxon>Bacteria</taxon>
        <taxon>Pseudomonadati</taxon>
        <taxon>Bacteroidota</taxon>
        <taxon>Sphingobacteriia</taxon>
        <taxon>Sphingobacteriales</taxon>
        <taxon>Sphingobacteriaceae</taxon>
        <taxon>Solitalea</taxon>
    </lineage>
</organism>
<dbReference type="Proteomes" id="UP000007590">
    <property type="component" value="Chromosome"/>
</dbReference>
<sequence>MNTETFEIEEIVKPKSVFEDFVPEFFEYATAWQRFANMIIDCICYYLFAIGTLSILYLTDKETFEGEGMAQLSIILCMFLYFVFFEALIGQTIGKVITRTKVVDHFNNKPSFSRVMGRTLCRLIPFDGLSFFSGGEGWHDSISKTRVIKIQ</sequence>
<evidence type="ECO:0000256" key="4">
    <source>
        <dbReference type="ARBA" id="ARBA00022989"/>
    </source>
</evidence>
<dbReference type="InterPro" id="IPR010432">
    <property type="entry name" value="RDD"/>
</dbReference>
<evidence type="ECO:0000256" key="2">
    <source>
        <dbReference type="ARBA" id="ARBA00022475"/>
    </source>
</evidence>
<dbReference type="AlphaFoldDB" id="H8KTW4"/>
<reference evidence="8" key="1">
    <citation type="submission" date="2012-02" db="EMBL/GenBank/DDBJ databases">
        <title>The complete genome of Solitalea canadensis DSM 3403.</title>
        <authorList>
            <consortium name="US DOE Joint Genome Institute (JGI-PGF)"/>
            <person name="Lucas S."/>
            <person name="Copeland A."/>
            <person name="Lapidus A."/>
            <person name="Glavina del Rio T."/>
            <person name="Dalin E."/>
            <person name="Tice H."/>
            <person name="Bruce D."/>
            <person name="Goodwin L."/>
            <person name="Pitluck S."/>
            <person name="Peters L."/>
            <person name="Ovchinnikova G."/>
            <person name="Lu M."/>
            <person name="Kyrpides N."/>
            <person name="Mavromatis K."/>
            <person name="Ivanova N."/>
            <person name="Brettin T."/>
            <person name="Detter J.C."/>
            <person name="Han C."/>
            <person name="Larimer F."/>
            <person name="Land M."/>
            <person name="Hauser L."/>
            <person name="Markowitz V."/>
            <person name="Cheng J.-F."/>
            <person name="Hugenholtz P."/>
            <person name="Woyke T."/>
            <person name="Wu D."/>
            <person name="Spring S."/>
            <person name="Schroeder M."/>
            <person name="Kopitz M."/>
            <person name="Brambilla E."/>
            <person name="Klenk H.-P."/>
            <person name="Eisen J.A."/>
        </authorList>
    </citation>
    <scope>NUCLEOTIDE SEQUENCE</scope>
    <source>
        <strain evidence="8">DSM 3403</strain>
    </source>
</reference>
<feature type="domain" description="RDD" evidence="7">
    <location>
        <begin position="28"/>
        <end position="132"/>
    </location>
</feature>
<protein>
    <submittedName>
        <fullName evidence="8">Putative membrane protein/domain protein</fullName>
    </submittedName>
</protein>
<keyword evidence="5 6" id="KW-0472">Membrane</keyword>
<name>H8KTW4_SOLCM</name>
<dbReference type="PANTHER" id="PTHR36115:SF4">
    <property type="entry name" value="MEMBRANE PROTEIN"/>
    <property type="match status" value="1"/>
</dbReference>
<evidence type="ECO:0000256" key="3">
    <source>
        <dbReference type="ARBA" id="ARBA00022692"/>
    </source>
</evidence>
<evidence type="ECO:0000256" key="6">
    <source>
        <dbReference type="SAM" id="Phobius"/>
    </source>
</evidence>
<evidence type="ECO:0000256" key="5">
    <source>
        <dbReference type="ARBA" id="ARBA00023136"/>
    </source>
</evidence>
<keyword evidence="4 6" id="KW-1133">Transmembrane helix</keyword>
<dbReference type="InterPro" id="IPR051791">
    <property type="entry name" value="Pra-immunoreactive"/>
</dbReference>
<evidence type="ECO:0000313" key="9">
    <source>
        <dbReference type="Proteomes" id="UP000007590"/>
    </source>
</evidence>
<dbReference type="HOGENOM" id="CLU_118943_1_0_10"/>
<dbReference type="KEGG" id="scn:Solca_1748"/>
<dbReference type="RefSeq" id="WP_014680041.1">
    <property type="nucleotide sequence ID" value="NC_017770.1"/>
</dbReference>
<dbReference type="eggNOG" id="COG1714">
    <property type="taxonomic scope" value="Bacteria"/>
</dbReference>
<accession>H8KTW4</accession>
<keyword evidence="2" id="KW-1003">Cell membrane</keyword>
<dbReference type="Pfam" id="PF06271">
    <property type="entry name" value="RDD"/>
    <property type="match status" value="1"/>
</dbReference>
<evidence type="ECO:0000313" key="8">
    <source>
        <dbReference type="EMBL" id="AFD06814.1"/>
    </source>
</evidence>
<evidence type="ECO:0000259" key="7">
    <source>
        <dbReference type="Pfam" id="PF06271"/>
    </source>
</evidence>
<evidence type="ECO:0000256" key="1">
    <source>
        <dbReference type="ARBA" id="ARBA00004651"/>
    </source>
</evidence>
<dbReference type="PANTHER" id="PTHR36115">
    <property type="entry name" value="PROLINE-RICH ANTIGEN HOMOLOG-RELATED"/>
    <property type="match status" value="1"/>
</dbReference>
<keyword evidence="3 6" id="KW-0812">Transmembrane</keyword>
<feature type="transmembrane region" description="Helical" evidence="6">
    <location>
        <begin position="38"/>
        <end position="58"/>
    </location>
</feature>
<dbReference type="EMBL" id="CP003349">
    <property type="protein sequence ID" value="AFD06814.1"/>
    <property type="molecule type" value="Genomic_DNA"/>
</dbReference>